<sequence length="330" mass="37171">MVAIDGDHNGWRRLVLPIAHIDRLVLNAVLSVASFHLTSRQYSRKQRLLSGDKCSLMTATFTSDSKSSWSTNLQAIHLYNCVITELQRRDLRGSDNSKRLFILLAILTLLVAVMVTGSDDFPALFRLLESALRIIGGEESLGKDELATFIMRQVRKMRVYAAPLLSKESGVTTLSSKTQITRALDCVRHCSKEHPEHSVAVSAVMDLIQQSYDIYLFQASHDIHQPSMKAFSTADTESICRVQRFKETLELFPSGSPGKQVLIWATFVAASDCILEEHKTFFTNTFVNFYKRSGFENILRGLEHLKMAWARRASGDSWISLLPEAKVLVM</sequence>
<accession>A0ACC3YCZ8</accession>
<gene>
    <name evidence="1" type="ORF">CTRU02_215343</name>
</gene>
<keyword evidence="2" id="KW-1185">Reference proteome</keyword>
<reference evidence="1 2" key="1">
    <citation type="journal article" date="2020" name="Phytopathology">
        <title>Genome Sequence Resources of Colletotrichum truncatum, C. plurivorum, C. musicola, and C. sojae: Four Species Pathogenic to Soybean (Glycine max).</title>
        <authorList>
            <person name="Rogerio F."/>
            <person name="Boufleur T.R."/>
            <person name="Ciampi-Guillardi M."/>
            <person name="Sukno S.A."/>
            <person name="Thon M.R."/>
            <person name="Massola Junior N.S."/>
            <person name="Baroncelli R."/>
        </authorList>
    </citation>
    <scope>NUCLEOTIDE SEQUENCE [LARGE SCALE GENOMIC DNA]</scope>
    <source>
        <strain evidence="1 2">CMES1059</strain>
    </source>
</reference>
<organism evidence="1 2">
    <name type="scientific">Colletotrichum truncatum</name>
    <name type="common">Anthracnose fungus</name>
    <name type="synonym">Colletotrichum capsici</name>
    <dbReference type="NCBI Taxonomy" id="5467"/>
    <lineage>
        <taxon>Eukaryota</taxon>
        <taxon>Fungi</taxon>
        <taxon>Dikarya</taxon>
        <taxon>Ascomycota</taxon>
        <taxon>Pezizomycotina</taxon>
        <taxon>Sordariomycetes</taxon>
        <taxon>Hypocreomycetidae</taxon>
        <taxon>Glomerellales</taxon>
        <taxon>Glomerellaceae</taxon>
        <taxon>Colletotrichum</taxon>
        <taxon>Colletotrichum truncatum species complex</taxon>
    </lineage>
</organism>
<dbReference type="EMBL" id="VUJX02000015">
    <property type="protein sequence ID" value="KAL0929700.1"/>
    <property type="molecule type" value="Genomic_DNA"/>
</dbReference>
<proteinExistence type="predicted"/>
<name>A0ACC3YCZ8_COLTU</name>
<evidence type="ECO:0000313" key="2">
    <source>
        <dbReference type="Proteomes" id="UP000805649"/>
    </source>
</evidence>
<comment type="caution">
    <text evidence="1">The sequence shown here is derived from an EMBL/GenBank/DDBJ whole genome shotgun (WGS) entry which is preliminary data.</text>
</comment>
<evidence type="ECO:0000313" key="1">
    <source>
        <dbReference type="EMBL" id="KAL0929700.1"/>
    </source>
</evidence>
<protein>
    <submittedName>
        <fullName evidence="1">Uncharacterized protein</fullName>
    </submittedName>
</protein>
<dbReference type="Proteomes" id="UP000805649">
    <property type="component" value="Unassembled WGS sequence"/>
</dbReference>